<gene>
    <name evidence="2" type="ORF">AWB67_07606</name>
</gene>
<feature type="region of interest" description="Disordered" evidence="1">
    <location>
        <begin position="145"/>
        <end position="179"/>
    </location>
</feature>
<accession>A0A158L683</accession>
<sequence>MRLRLVDGRRGPGGHRRNERLRLRKSDAKRAARPRRARAAAAALRSARLRDAGTRARLLASRRCRSLCESTRAGVRGRQRPRERPHDCALHLAGRTDPVDRASGARAERRIPRRIGGVRTERGHVFVDARRHRSARRIRLRVHGAAPRHGVSRRTDHAARARRRAADGRGRRSVRRGDPYRQIRSHQGAVPLGATRGIRLARDAATMLGARRAAMGRQGLGRVLPAAHRPGSAGRFHRRRSGPAARDGKRP</sequence>
<evidence type="ECO:0000313" key="3">
    <source>
        <dbReference type="Proteomes" id="UP000054925"/>
    </source>
</evidence>
<evidence type="ECO:0000313" key="2">
    <source>
        <dbReference type="EMBL" id="SAL88483.1"/>
    </source>
</evidence>
<keyword evidence="3" id="KW-1185">Reference proteome</keyword>
<dbReference type="EMBL" id="FCOL02000488">
    <property type="protein sequence ID" value="SAL88483.1"/>
    <property type="molecule type" value="Genomic_DNA"/>
</dbReference>
<reference evidence="2" key="1">
    <citation type="submission" date="2016-01" db="EMBL/GenBank/DDBJ databases">
        <authorList>
            <person name="Peeters C."/>
        </authorList>
    </citation>
    <scope>NUCLEOTIDE SEQUENCE [LARGE SCALE GENOMIC DNA]</scope>
    <source>
        <strain evidence="2">LMG 22937</strain>
    </source>
</reference>
<name>A0A158L683_9BURK</name>
<comment type="caution">
    <text evidence="2">The sequence shown here is derived from an EMBL/GenBank/DDBJ whole genome shotgun (WGS) entry which is preliminary data.</text>
</comment>
<feature type="compositionally biased region" description="Basic and acidic residues" evidence="1">
    <location>
        <begin position="153"/>
        <end position="179"/>
    </location>
</feature>
<proteinExistence type="predicted"/>
<dbReference type="AlphaFoldDB" id="A0A158L683"/>
<feature type="region of interest" description="Disordered" evidence="1">
    <location>
        <begin position="224"/>
        <end position="251"/>
    </location>
</feature>
<protein>
    <submittedName>
        <fullName evidence="2">Uncharacterized protein</fullName>
    </submittedName>
</protein>
<dbReference type="Proteomes" id="UP000054925">
    <property type="component" value="Unassembled WGS sequence"/>
</dbReference>
<organism evidence="2 3">
    <name type="scientific">Caballeronia terrestris</name>
    <dbReference type="NCBI Taxonomy" id="1226301"/>
    <lineage>
        <taxon>Bacteria</taxon>
        <taxon>Pseudomonadati</taxon>
        <taxon>Pseudomonadota</taxon>
        <taxon>Betaproteobacteria</taxon>
        <taxon>Burkholderiales</taxon>
        <taxon>Burkholderiaceae</taxon>
        <taxon>Caballeronia</taxon>
    </lineage>
</organism>
<evidence type="ECO:0000256" key="1">
    <source>
        <dbReference type="SAM" id="MobiDB-lite"/>
    </source>
</evidence>